<sequence>MMSNPIEIDEIIANLRATITSNKGGVQLNCIESDYYNLIGEHIPYRKLGYNTLSEFLEYLKIFKIKNIGFNKVVHVVSDGKTRHLEKMINKQKTKKSKRSKSKFRAVPSKNLNYTYNSYNSSMQIWLKKKSKPVNSFEKHAADVKNTIKENVRLSKIQHENKIFKKKDEPKVFAQDRLQKYEKKDIYQIEVQLEVSLFKLELWSL</sequence>
<dbReference type="Gene3D" id="3.30.420.610">
    <property type="entry name" value="LOTUS domain-like"/>
    <property type="match status" value="1"/>
</dbReference>
<accession>A0AAV0WHS5</accession>
<keyword evidence="3" id="KW-1185">Reference proteome</keyword>
<comment type="caution">
    <text evidence="2">The sequence shown here is derived from an EMBL/GenBank/DDBJ whole genome shotgun (WGS) entry which is preliminary data.</text>
</comment>
<evidence type="ECO:0000259" key="1">
    <source>
        <dbReference type="PROSITE" id="PS51644"/>
    </source>
</evidence>
<dbReference type="EMBL" id="CARXXK010000002">
    <property type="protein sequence ID" value="CAI6355360.1"/>
    <property type="molecule type" value="Genomic_DNA"/>
</dbReference>
<dbReference type="Proteomes" id="UP001160148">
    <property type="component" value="Unassembled WGS sequence"/>
</dbReference>
<dbReference type="AlphaFoldDB" id="A0AAV0WHS5"/>
<feature type="domain" description="HTH OST-type" evidence="1">
    <location>
        <begin position="7"/>
        <end position="80"/>
    </location>
</feature>
<dbReference type="InterPro" id="IPR041966">
    <property type="entry name" value="LOTUS-like"/>
</dbReference>
<organism evidence="2 3">
    <name type="scientific">Macrosiphum euphorbiae</name>
    <name type="common">potato aphid</name>
    <dbReference type="NCBI Taxonomy" id="13131"/>
    <lineage>
        <taxon>Eukaryota</taxon>
        <taxon>Metazoa</taxon>
        <taxon>Ecdysozoa</taxon>
        <taxon>Arthropoda</taxon>
        <taxon>Hexapoda</taxon>
        <taxon>Insecta</taxon>
        <taxon>Pterygota</taxon>
        <taxon>Neoptera</taxon>
        <taxon>Paraneoptera</taxon>
        <taxon>Hemiptera</taxon>
        <taxon>Sternorrhyncha</taxon>
        <taxon>Aphidomorpha</taxon>
        <taxon>Aphidoidea</taxon>
        <taxon>Aphididae</taxon>
        <taxon>Macrosiphini</taxon>
        <taxon>Macrosiphum</taxon>
    </lineage>
</organism>
<dbReference type="InterPro" id="IPR025605">
    <property type="entry name" value="OST-HTH/LOTUS_dom"/>
</dbReference>
<dbReference type="CDD" id="cd09972">
    <property type="entry name" value="LOTUS_TDRD_OSKAR"/>
    <property type="match status" value="1"/>
</dbReference>
<proteinExistence type="predicted"/>
<dbReference type="Pfam" id="PF12872">
    <property type="entry name" value="OST-HTH"/>
    <property type="match status" value="1"/>
</dbReference>
<gene>
    <name evidence="2" type="ORF">MEUPH1_LOCUS11225</name>
</gene>
<evidence type="ECO:0000313" key="3">
    <source>
        <dbReference type="Proteomes" id="UP001160148"/>
    </source>
</evidence>
<name>A0AAV0WHS5_9HEMI</name>
<dbReference type="PROSITE" id="PS51644">
    <property type="entry name" value="HTH_OST"/>
    <property type="match status" value="1"/>
</dbReference>
<evidence type="ECO:0000313" key="2">
    <source>
        <dbReference type="EMBL" id="CAI6355360.1"/>
    </source>
</evidence>
<protein>
    <recommendedName>
        <fullName evidence="1">HTH OST-type domain-containing protein</fullName>
    </recommendedName>
</protein>
<reference evidence="2 3" key="1">
    <citation type="submission" date="2023-01" db="EMBL/GenBank/DDBJ databases">
        <authorList>
            <person name="Whitehead M."/>
        </authorList>
    </citation>
    <scope>NUCLEOTIDE SEQUENCE [LARGE SCALE GENOMIC DNA]</scope>
</reference>